<keyword evidence="8" id="KW-0456">Lyase</keyword>
<keyword evidence="10" id="KW-0670">Pyruvate</keyword>
<keyword evidence="7" id="KW-0594">Phospholipid biosynthesis</keyword>
<evidence type="ECO:0000256" key="10">
    <source>
        <dbReference type="ARBA" id="ARBA00023317"/>
    </source>
</evidence>
<evidence type="ECO:0000313" key="13">
    <source>
        <dbReference type="Proteomes" id="UP000309584"/>
    </source>
</evidence>
<keyword evidence="13" id="KW-1185">Reference proteome</keyword>
<keyword evidence="11" id="KW-1133">Transmembrane helix</keyword>
<keyword evidence="5 11" id="KW-0472">Membrane</keyword>
<keyword evidence="9" id="KW-1208">Phospholipid metabolism</keyword>
<sequence length="204" mass="23146">MMKYIAKEGYFSIGLIVFLIIFFWILNGFSFVLFLALLIFLFIFRNPNRILICHDKKAILSPIDGQIIQIENTFRKDFGECIEISIANSFCNAGSFYAPFEMNIDEVKYKYGLFIDKGFQNLNFLKEKISINAVSNSSKIILEIYAGNLGRKLRLDNISHGLKVGDRLGFLIDGKIKLVLPKNIRIQAGLGDEIKSGSLLGYLI</sequence>
<evidence type="ECO:0000256" key="6">
    <source>
        <dbReference type="ARBA" id="ARBA00023145"/>
    </source>
</evidence>
<reference evidence="12 13" key="1">
    <citation type="submission" date="2018-05" db="EMBL/GenBank/DDBJ databases">
        <title>Novel Campyloabacter and Helicobacter Species and Strains.</title>
        <authorList>
            <person name="Mannion A.J."/>
            <person name="Shen Z."/>
            <person name="Fox J.G."/>
        </authorList>
    </citation>
    <scope>NUCLEOTIDE SEQUENCE [LARGE SCALE GENOMIC DNA]</scope>
    <source>
        <strain evidence="13">MIT10-5678</strain>
    </source>
</reference>
<evidence type="ECO:0000256" key="5">
    <source>
        <dbReference type="ARBA" id="ARBA00023136"/>
    </source>
</evidence>
<feature type="transmembrane region" description="Helical" evidence="11">
    <location>
        <begin position="12"/>
        <end position="44"/>
    </location>
</feature>
<evidence type="ECO:0000256" key="2">
    <source>
        <dbReference type="ARBA" id="ARBA00022516"/>
    </source>
</evidence>
<dbReference type="InterPro" id="IPR033175">
    <property type="entry name" value="PSD-A"/>
</dbReference>
<proteinExistence type="predicted"/>
<evidence type="ECO:0000256" key="4">
    <source>
        <dbReference type="ARBA" id="ARBA00023098"/>
    </source>
</evidence>
<evidence type="ECO:0000256" key="1">
    <source>
        <dbReference type="ARBA" id="ARBA00022475"/>
    </source>
</evidence>
<dbReference type="Proteomes" id="UP000309584">
    <property type="component" value="Unassembled WGS sequence"/>
</dbReference>
<evidence type="ECO:0000256" key="8">
    <source>
        <dbReference type="ARBA" id="ARBA00023239"/>
    </source>
</evidence>
<comment type="caution">
    <text evidence="12">The sequence shown here is derived from an EMBL/GenBank/DDBJ whole genome shotgun (WGS) entry which is preliminary data.</text>
</comment>
<protein>
    <submittedName>
        <fullName evidence="12">Phosphatidylserine decarboxylase</fullName>
    </submittedName>
</protein>
<gene>
    <name evidence="12" type="ORF">CQA75_02360</name>
</gene>
<organism evidence="12 13">
    <name type="scientific">Campylobacter taeniopygiae</name>
    <dbReference type="NCBI Taxonomy" id="2510188"/>
    <lineage>
        <taxon>Bacteria</taxon>
        <taxon>Pseudomonadati</taxon>
        <taxon>Campylobacterota</taxon>
        <taxon>Epsilonproteobacteria</taxon>
        <taxon>Campylobacterales</taxon>
        <taxon>Campylobacteraceae</taxon>
        <taxon>Campylobacter</taxon>
    </lineage>
</organism>
<evidence type="ECO:0000313" key="12">
    <source>
        <dbReference type="EMBL" id="TKX34484.1"/>
    </source>
</evidence>
<keyword evidence="4" id="KW-0443">Lipid metabolism</keyword>
<keyword evidence="1" id="KW-1003">Cell membrane</keyword>
<dbReference type="Pfam" id="PF02666">
    <property type="entry name" value="PS_Dcarbxylase"/>
    <property type="match status" value="1"/>
</dbReference>
<name>A0ABY2TK45_9BACT</name>
<dbReference type="PANTHER" id="PTHR35809">
    <property type="entry name" value="ARCHAETIDYLSERINE DECARBOXYLASE PROENZYME-RELATED"/>
    <property type="match status" value="1"/>
</dbReference>
<keyword evidence="6" id="KW-0865">Zymogen</keyword>
<accession>A0ABY2TK45</accession>
<evidence type="ECO:0000256" key="11">
    <source>
        <dbReference type="SAM" id="Phobius"/>
    </source>
</evidence>
<dbReference type="EMBL" id="NXLY01000003">
    <property type="protein sequence ID" value="TKX34484.1"/>
    <property type="molecule type" value="Genomic_DNA"/>
</dbReference>
<keyword evidence="11" id="KW-0812">Transmembrane</keyword>
<dbReference type="InterPro" id="IPR003817">
    <property type="entry name" value="PS_Dcarbxylase"/>
</dbReference>
<evidence type="ECO:0000256" key="7">
    <source>
        <dbReference type="ARBA" id="ARBA00023209"/>
    </source>
</evidence>
<keyword evidence="2" id="KW-0444">Lipid biosynthesis</keyword>
<dbReference type="PANTHER" id="PTHR35809:SF1">
    <property type="entry name" value="ARCHAETIDYLSERINE DECARBOXYLASE PROENZYME-RELATED"/>
    <property type="match status" value="1"/>
</dbReference>
<evidence type="ECO:0000256" key="3">
    <source>
        <dbReference type="ARBA" id="ARBA00022793"/>
    </source>
</evidence>
<evidence type="ECO:0000256" key="9">
    <source>
        <dbReference type="ARBA" id="ARBA00023264"/>
    </source>
</evidence>
<keyword evidence="3" id="KW-0210">Decarboxylase</keyword>